<accession>A0A915J302</accession>
<reference evidence="2" key="1">
    <citation type="submission" date="2022-11" db="UniProtKB">
        <authorList>
            <consortium name="WormBaseParasite"/>
        </authorList>
    </citation>
    <scope>IDENTIFICATION</scope>
</reference>
<evidence type="ECO:0000313" key="2">
    <source>
        <dbReference type="WBParaSite" id="nRc.2.0.1.t20494-RA"/>
    </source>
</evidence>
<dbReference type="Proteomes" id="UP000887565">
    <property type="component" value="Unplaced"/>
</dbReference>
<organism evidence="1 2">
    <name type="scientific">Romanomermis culicivorax</name>
    <name type="common">Nematode worm</name>
    <dbReference type="NCBI Taxonomy" id="13658"/>
    <lineage>
        <taxon>Eukaryota</taxon>
        <taxon>Metazoa</taxon>
        <taxon>Ecdysozoa</taxon>
        <taxon>Nematoda</taxon>
        <taxon>Enoplea</taxon>
        <taxon>Dorylaimia</taxon>
        <taxon>Mermithida</taxon>
        <taxon>Mermithoidea</taxon>
        <taxon>Mermithidae</taxon>
        <taxon>Romanomermis</taxon>
    </lineage>
</organism>
<name>A0A915J302_ROMCU</name>
<proteinExistence type="predicted"/>
<sequence>MRKERIIFHDILYEGATRNNVTEDEAHALKQLHFNLADTDNFQMYTVEKELENPEAKALIKMELVENLTSTFQASEEHEGSVGPAKD</sequence>
<evidence type="ECO:0000313" key="1">
    <source>
        <dbReference type="Proteomes" id="UP000887565"/>
    </source>
</evidence>
<protein>
    <submittedName>
        <fullName evidence="2">Uncharacterized protein</fullName>
    </submittedName>
</protein>
<dbReference type="AlphaFoldDB" id="A0A915J302"/>
<keyword evidence="1" id="KW-1185">Reference proteome</keyword>
<dbReference type="WBParaSite" id="nRc.2.0.1.t20494-RA">
    <property type="protein sequence ID" value="nRc.2.0.1.t20494-RA"/>
    <property type="gene ID" value="nRc.2.0.1.g20494"/>
</dbReference>